<protein>
    <recommendedName>
        <fullName evidence="6">DUF4405 domain-containing protein</fullName>
    </recommendedName>
</protein>
<reference evidence="3 4" key="1">
    <citation type="submission" date="2016-10" db="EMBL/GenBank/DDBJ databases">
        <authorList>
            <person name="de Groot N.N."/>
        </authorList>
    </citation>
    <scope>NUCLEOTIDE SEQUENCE [LARGE SCALE GENOMIC DNA]</scope>
    <source>
        <strain evidence="3 4">NLAE-zl-G419</strain>
    </source>
</reference>
<organism evidence="3 4">
    <name type="scientific">Clostridium cadaveris</name>
    <dbReference type="NCBI Taxonomy" id="1529"/>
    <lineage>
        <taxon>Bacteria</taxon>
        <taxon>Bacillati</taxon>
        <taxon>Bacillota</taxon>
        <taxon>Clostridia</taxon>
        <taxon>Eubacteriales</taxon>
        <taxon>Clostridiaceae</taxon>
        <taxon>Clostridium</taxon>
    </lineage>
</organism>
<feature type="transmembrane region" description="Helical" evidence="1">
    <location>
        <begin position="85"/>
        <end position="103"/>
    </location>
</feature>
<name>A0A1I2MJQ2_9CLOT</name>
<dbReference type="EMBL" id="FOOE01000015">
    <property type="protein sequence ID" value="SFF90949.1"/>
    <property type="molecule type" value="Genomic_DNA"/>
</dbReference>
<proteinExistence type="predicted"/>
<dbReference type="Proteomes" id="UP000182135">
    <property type="component" value="Unassembled WGS sequence"/>
</dbReference>
<gene>
    <name evidence="2" type="ORF">DBY38_15075</name>
    <name evidence="3" type="ORF">SAMN04487885_1154</name>
</gene>
<evidence type="ECO:0000313" key="4">
    <source>
        <dbReference type="Proteomes" id="UP000182135"/>
    </source>
</evidence>
<accession>A0A1I2MJQ2</accession>
<feature type="transmembrane region" description="Helical" evidence="1">
    <location>
        <begin position="60"/>
        <end position="76"/>
    </location>
</feature>
<dbReference type="RefSeq" id="WP_027638926.1">
    <property type="nucleotide sequence ID" value="NZ_BAAACD010000038.1"/>
</dbReference>
<evidence type="ECO:0000313" key="3">
    <source>
        <dbReference type="EMBL" id="SFF90949.1"/>
    </source>
</evidence>
<keyword evidence="1" id="KW-1133">Transmembrane helix</keyword>
<dbReference type="Proteomes" id="UP000246114">
    <property type="component" value="Unassembled WGS sequence"/>
</dbReference>
<keyword evidence="4" id="KW-1185">Reference proteome</keyword>
<feature type="transmembrane region" description="Helical" evidence="1">
    <location>
        <begin position="6"/>
        <end position="22"/>
    </location>
</feature>
<dbReference type="STRING" id="1529.SAMN04487885_1154"/>
<evidence type="ECO:0000256" key="1">
    <source>
        <dbReference type="SAM" id="Phobius"/>
    </source>
</evidence>
<reference evidence="2 5" key="2">
    <citation type="submission" date="2018-03" db="EMBL/GenBank/DDBJ databases">
        <title>The uncultured portion of the human microbiome is neutrally assembled.</title>
        <authorList>
            <person name="Jeraldo P."/>
            <person name="Boardman L."/>
            <person name="White B.A."/>
            <person name="Nelson H."/>
            <person name="Goldenfeld N."/>
            <person name="Chia N."/>
        </authorList>
    </citation>
    <scope>NUCLEOTIDE SEQUENCE [LARGE SCALE GENOMIC DNA]</scope>
    <source>
        <strain evidence="2">CIM:MAG 903</strain>
    </source>
</reference>
<dbReference type="GeneID" id="90544084"/>
<dbReference type="AlphaFoldDB" id="A0A1I2MJQ2"/>
<evidence type="ECO:0000313" key="2">
    <source>
        <dbReference type="EMBL" id="PWL51247.1"/>
    </source>
</evidence>
<keyword evidence="1" id="KW-0472">Membrane</keyword>
<evidence type="ECO:0008006" key="6">
    <source>
        <dbReference type="Google" id="ProtNLM"/>
    </source>
</evidence>
<evidence type="ECO:0000313" key="5">
    <source>
        <dbReference type="Proteomes" id="UP000246114"/>
    </source>
</evidence>
<dbReference type="OrthoDB" id="1753561at2"/>
<feature type="transmembrane region" description="Helical" evidence="1">
    <location>
        <begin position="34"/>
        <end position="54"/>
    </location>
</feature>
<dbReference type="eggNOG" id="ENOG5030HAJ">
    <property type="taxonomic scope" value="Bacteria"/>
</dbReference>
<dbReference type="EMBL" id="QAMZ01000058">
    <property type="protein sequence ID" value="PWL51247.1"/>
    <property type="molecule type" value="Genomic_DNA"/>
</dbReference>
<sequence>MLHRLGSILFLLAIITIFLKYFKLMNSKKAVKLHIITGTLGVLAMVMYSILDFVKDKEETILLVGLASILIIVSGTKKVRKKYKWLHLTSSIGFAAALTFHIMN</sequence>
<keyword evidence="1" id="KW-0812">Transmembrane</keyword>